<name>A0AC61N0Z6_9FIRM</name>
<accession>A0AC61N0Z6</accession>
<dbReference type="EMBL" id="CP066744">
    <property type="protein sequence ID" value="QQK08911.1"/>
    <property type="molecule type" value="Genomic_DNA"/>
</dbReference>
<dbReference type="Proteomes" id="UP000595814">
    <property type="component" value="Chromosome"/>
</dbReference>
<evidence type="ECO:0000313" key="1">
    <source>
        <dbReference type="EMBL" id="QQK08911.1"/>
    </source>
</evidence>
<sequence>MKFEINQKDLLKHINIAQKAISSRTTIQILEGILFETKDNYLILTSTDLELSIETKIECLVEKEGKIVINSSMIGNIVRKLPDAPIKFNVVGDNIQIICMNSEFNLIGQDYSDYPPLPQKNNDISITMENNIVKNAIKETVFAASLDETRPALTGVLVELSNDEVNFVALDGFRIALSKFKMKNNEDVKEIIPSRALVELQKILEDDGQIDINFIQNNVIFDLGNTLVYSRLLDGKFINYKDIINEDYNCKIEINKKDFQDSLERASLLAREEKANLVKISIKDNNLNISSNSEYGNVNENIVCNKEGEDIDIAFNAKYLLDGLKVIESENCEILLTGSLNPCIIHPIDEEKDYTYLVLPVRLGRD</sequence>
<keyword evidence="1" id="KW-0808">Transferase</keyword>
<dbReference type="EC" id="2.7.7.7" evidence="1"/>
<keyword evidence="2" id="KW-1185">Reference proteome</keyword>
<protein>
    <submittedName>
        <fullName evidence="1">DNA polymerase III subunit beta</fullName>
        <ecNumber evidence="1">2.7.7.7</ecNumber>
    </submittedName>
</protein>
<evidence type="ECO:0000313" key="2">
    <source>
        <dbReference type="Proteomes" id="UP000595814"/>
    </source>
</evidence>
<proteinExistence type="predicted"/>
<keyword evidence="1" id="KW-0548">Nucleotidyltransferase</keyword>
<gene>
    <name evidence="1" type="primary">dnaN</name>
    <name evidence="1" type="ORF">JFY71_05075</name>
</gene>
<reference evidence="1 2" key="1">
    <citation type="journal article" date="2022" name="Int. J. Syst. Evol. Microbiol.">
        <title>Miniphocaeibacter halophilus sp. nov., an ammonium-tolerant acetate-producing bacterium isolated from a biogas system.</title>
        <authorList>
            <person name="Schnurer A."/>
            <person name="Singh A."/>
            <person name="Bi S."/>
            <person name="Qiao W."/>
            <person name="Westerholm M."/>
        </authorList>
    </citation>
    <scope>NUCLEOTIDE SEQUENCE [LARGE SCALE GENOMIC DNA]</scope>
    <source>
        <strain evidence="1 2">AMB_01</strain>
    </source>
</reference>
<organism evidence="1 2">
    <name type="scientific">Miniphocaeibacter halophilus</name>
    <dbReference type="NCBI Taxonomy" id="2931922"/>
    <lineage>
        <taxon>Bacteria</taxon>
        <taxon>Bacillati</taxon>
        <taxon>Bacillota</taxon>
        <taxon>Tissierellia</taxon>
        <taxon>Tissierellales</taxon>
        <taxon>Peptoniphilaceae</taxon>
        <taxon>Miniphocaeibacter</taxon>
    </lineage>
</organism>